<dbReference type="EMBL" id="CAJFCI010000067">
    <property type="protein sequence ID" value="CAD5108989.1"/>
    <property type="molecule type" value="Genomic_DNA"/>
</dbReference>
<dbReference type="AlphaFoldDB" id="A0A7U7EPU7"/>
<reference evidence="1 2" key="1">
    <citation type="submission" date="2020-08" db="EMBL/GenBank/DDBJ databases">
        <authorList>
            <person name="Criscuolo A."/>
        </authorList>
    </citation>
    <scope>NUCLEOTIDE SEQUENCE [LARGE SCALE GENOMIC DNA]</scope>
    <source>
        <strain evidence="1">CIP111764</strain>
    </source>
</reference>
<evidence type="ECO:0008006" key="3">
    <source>
        <dbReference type="Google" id="ProtNLM"/>
    </source>
</evidence>
<sequence length="178" mass="19971">MRNGKRLAARQSGFTYLGALFLIMLMGMALAGAGQLWSTASLRAKERELLWVGNQYAQALRSYYRSSPGVAQYPLSLEELLEDRRFPNVRRHLRRLYPDPLTGSLEWGYVRSFDGRIAGVYSLADGQPRKQARFPAQWADFDGMGSYAEWQFVAEKAFMDGLPGNGSPMPPAATGQRQ</sequence>
<proteinExistence type="predicted"/>
<comment type="caution">
    <text evidence="1">The sequence shown here is derived from an EMBL/GenBank/DDBJ whole genome shotgun (WGS) entry which is preliminary data.</text>
</comment>
<keyword evidence="2" id="KW-1185">Reference proteome</keyword>
<gene>
    <name evidence="1" type="ORF">PSEWESI4_03285</name>
</gene>
<accession>A0A7U7EPU7</accession>
<evidence type="ECO:0000313" key="2">
    <source>
        <dbReference type="Proteomes" id="UP000583387"/>
    </source>
</evidence>
<name>A0A7U7EPU7_9GAMM</name>
<dbReference type="Proteomes" id="UP000583387">
    <property type="component" value="Unassembled WGS sequence"/>
</dbReference>
<dbReference type="RefSeq" id="WP_187672303.1">
    <property type="nucleotide sequence ID" value="NZ_CAJFCI010000067.1"/>
</dbReference>
<organism evidence="1 2">
    <name type="scientific">Zestomonas carbonaria</name>
    <dbReference type="NCBI Taxonomy" id="2762745"/>
    <lineage>
        <taxon>Bacteria</taxon>
        <taxon>Pseudomonadati</taxon>
        <taxon>Pseudomonadota</taxon>
        <taxon>Gammaproteobacteria</taxon>
        <taxon>Pseudomonadales</taxon>
        <taxon>Pseudomonadaceae</taxon>
        <taxon>Zestomonas</taxon>
    </lineage>
</organism>
<protein>
    <recommendedName>
        <fullName evidence="3">Type II secretory pathway, pseudopilin PulG</fullName>
    </recommendedName>
</protein>
<evidence type="ECO:0000313" key="1">
    <source>
        <dbReference type="EMBL" id="CAD5108989.1"/>
    </source>
</evidence>